<dbReference type="Gene3D" id="3.30.1050.20">
    <property type="match status" value="1"/>
</dbReference>
<accession>A0A2U1T405</accession>
<comment type="caution">
    <text evidence="2">The sequence shown here is derived from an EMBL/GenBank/DDBJ whole genome shotgun (WGS) entry which is preliminary data.</text>
</comment>
<protein>
    <submittedName>
        <fullName evidence="2">Uncharacterized protein</fullName>
    </submittedName>
</protein>
<evidence type="ECO:0000256" key="1">
    <source>
        <dbReference type="SAM" id="MobiDB-lite"/>
    </source>
</evidence>
<proteinExistence type="predicted"/>
<keyword evidence="3" id="KW-1185">Reference proteome</keyword>
<evidence type="ECO:0000313" key="3">
    <source>
        <dbReference type="Proteomes" id="UP000244989"/>
    </source>
</evidence>
<dbReference type="EMBL" id="QEEZ01000036">
    <property type="protein sequence ID" value="PWC00739.1"/>
    <property type="molecule type" value="Genomic_DNA"/>
</dbReference>
<dbReference type="InterPro" id="IPR036527">
    <property type="entry name" value="SCP2_sterol-bd_dom_sf"/>
</dbReference>
<feature type="non-terminal residue" evidence="2">
    <location>
        <position position="1"/>
    </location>
</feature>
<name>A0A2U1T405_9CORY</name>
<dbReference type="SUPFAM" id="SSF55718">
    <property type="entry name" value="SCP-like"/>
    <property type="match status" value="1"/>
</dbReference>
<feature type="region of interest" description="Disordered" evidence="1">
    <location>
        <begin position="48"/>
        <end position="67"/>
    </location>
</feature>
<evidence type="ECO:0000313" key="2">
    <source>
        <dbReference type="EMBL" id="PWC00739.1"/>
    </source>
</evidence>
<gene>
    <name evidence="2" type="ORF">DF222_11140</name>
</gene>
<organism evidence="2 3">
    <name type="scientific">Corynebacterium yudongzhengii</name>
    <dbReference type="NCBI Taxonomy" id="2080740"/>
    <lineage>
        <taxon>Bacteria</taxon>
        <taxon>Bacillati</taxon>
        <taxon>Actinomycetota</taxon>
        <taxon>Actinomycetes</taxon>
        <taxon>Mycobacteriales</taxon>
        <taxon>Corynebacteriaceae</taxon>
        <taxon>Corynebacterium</taxon>
    </lineage>
</organism>
<sequence length="67" mass="7006">SPCDGAEALRPSPTGHHSTCENATREPGSHATLPSIVRHALGRWASGRGAEGVACPDGKLPKPPRWL</sequence>
<dbReference type="Proteomes" id="UP000244989">
    <property type="component" value="Unassembled WGS sequence"/>
</dbReference>
<dbReference type="AlphaFoldDB" id="A0A2U1T405"/>
<reference evidence="3" key="1">
    <citation type="submission" date="2018-04" db="EMBL/GenBank/DDBJ databases">
        <authorList>
            <person name="Liu S."/>
            <person name="Wang Z."/>
            <person name="Li J."/>
        </authorList>
    </citation>
    <scope>NUCLEOTIDE SEQUENCE [LARGE SCALE GENOMIC DNA]</scope>
    <source>
        <strain evidence="3">2189</strain>
    </source>
</reference>
<feature type="region of interest" description="Disordered" evidence="1">
    <location>
        <begin position="1"/>
        <end position="32"/>
    </location>
</feature>